<dbReference type="AlphaFoldDB" id="A0A7C9DH07"/>
<evidence type="ECO:0000313" key="1">
    <source>
        <dbReference type="EMBL" id="MBA4638288.1"/>
    </source>
</evidence>
<dbReference type="EMBL" id="GISG01108990">
    <property type="protein sequence ID" value="MBA4638289.1"/>
    <property type="molecule type" value="Transcribed_RNA"/>
</dbReference>
<reference evidence="1" key="2">
    <citation type="submission" date="2020-07" db="EMBL/GenBank/DDBJ databases">
        <authorList>
            <person name="Vera ALvarez R."/>
            <person name="Arias-Moreno D.M."/>
            <person name="Jimenez-Jacinto V."/>
            <person name="Jimenez-Bremont J.F."/>
            <person name="Swaminathan K."/>
            <person name="Moose S.P."/>
            <person name="Guerrero-Gonzalez M.L."/>
            <person name="Marino-Ramirez L."/>
            <person name="Landsman D."/>
            <person name="Rodriguez-Kessler M."/>
            <person name="Delgado-Sanchez P."/>
        </authorList>
    </citation>
    <scope>NUCLEOTIDE SEQUENCE</scope>
    <source>
        <tissue evidence="1">Cladode</tissue>
    </source>
</reference>
<dbReference type="EMBL" id="GISG01108989">
    <property type="protein sequence ID" value="MBA4638288.1"/>
    <property type="molecule type" value="Transcribed_RNA"/>
</dbReference>
<accession>A0A7C9DH07</accession>
<reference evidence="1" key="1">
    <citation type="journal article" date="2013" name="J. Plant Res.">
        <title>Effect of fungi and light on seed germination of three Opuntia species from semiarid lands of central Mexico.</title>
        <authorList>
            <person name="Delgado-Sanchez P."/>
            <person name="Jimenez-Bremont J.F."/>
            <person name="Guerrero-Gonzalez Mde L."/>
            <person name="Flores J."/>
        </authorList>
    </citation>
    <scope>NUCLEOTIDE SEQUENCE</scope>
    <source>
        <tissue evidence="1">Cladode</tissue>
    </source>
</reference>
<organism evidence="1">
    <name type="scientific">Opuntia streptacantha</name>
    <name type="common">Prickly pear cactus</name>
    <name type="synonym">Opuntia cardona</name>
    <dbReference type="NCBI Taxonomy" id="393608"/>
    <lineage>
        <taxon>Eukaryota</taxon>
        <taxon>Viridiplantae</taxon>
        <taxon>Streptophyta</taxon>
        <taxon>Embryophyta</taxon>
        <taxon>Tracheophyta</taxon>
        <taxon>Spermatophyta</taxon>
        <taxon>Magnoliopsida</taxon>
        <taxon>eudicotyledons</taxon>
        <taxon>Gunneridae</taxon>
        <taxon>Pentapetalae</taxon>
        <taxon>Caryophyllales</taxon>
        <taxon>Cactineae</taxon>
        <taxon>Cactaceae</taxon>
        <taxon>Opuntioideae</taxon>
        <taxon>Opuntia</taxon>
    </lineage>
</organism>
<proteinExistence type="predicted"/>
<protein>
    <submittedName>
        <fullName evidence="1">Uncharacterized protein</fullName>
    </submittedName>
</protein>
<sequence>MQNVYHIYIENENKKKKLAQKSRCPTASFSGPANFPMVKTDFSSFFTSPKKKISLPKTTSFWGDFNQKKLCGPARERKLTCGTQGADHALHALSRARPTLSPLF</sequence>
<name>A0A7C9DH07_OPUST</name>